<dbReference type="VEuPathDB" id="FungiDB:MELLADRAFT_63264"/>
<accession>F4RM07</accession>
<dbReference type="Proteomes" id="UP000001072">
    <property type="component" value="Unassembled WGS sequence"/>
</dbReference>
<dbReference type="EMBL" id="GL883107">
    <property type="protein sequence ID" value="EGG06670.1"/>
    <property type="molecule type" value="Genomic_DNA"/>
</dbReference>
<organism evidence="2">
    <name type="scientific">Melampsora larici-populina (strain 98AG31 / pathotype 3-4-7)</name>
    <name type="common">Poplar leaf rust fungus</name>
    <dbReference type="NCBI Taxonomy" id="747676"/>
    <lineage>
        <taxon>Eukaryota</taxon>
        <taxon>Fungi</taxon>
        <taxon>Dikarya</taxon>
        <taxon>Basidiomycota</taxon>
        <taxon>Pucciniomycotina</taxon>
        <taxon>Pucciniomycetes</taxon>
        <taxon>Pucciniales</taxon>
        <taxon>Melampsoraceae</taxon>
        <taxon>Melampsora</taxon>
    </lineage>
</organism>
<proteinExistence type="predicted"/>
<name>F4RM07_MELLP</name>
<evidence type="ECO:0000313" key="1">
    <source>
        <dbReference type="EMBL" id="EGG06670.1"/>
    </source>
</evidence>
<sequence>MKTTLKDKTGPTFYLYHSRKKKLLSFKLSTLLLLTMVMCEKMLVMALPPPFPSFKVASSSVDIASMKSANGIKDITKGLDTVKSTDGVLESPKVIGMLDELLNRLSQSPHHKLIIYPIKDPSTDLKNVHSSLNWITKLKNRVKKFIQSFPNPFKRMKGKQKPLEDTLDPSRQGFKPILIKTAAKPNFLRRAKLVLARYYKSWSVMWKNVIKKRAERQAIRKRQSAFRLEAAARDWYRSLPPQARRGPRPRLCLIEHSIWKNIVVYFSPLLHYSVRTIASIRISEQIGVRLSDTPVSHSASNHIAQ</sequence>
<dbReference type="RefSeq" id="XP_007410110.1">
    <property type="nucleotide sequence ID" value="XM_007410048.1"/>
</dbReference>
<reference evidence="2" key="1">
    <citation type="journal article" date="2011" name="Proc. Natl. Acad. Sci. U.S.A.">
        <title>Obligate biotrophy features unraveled by the genomic analysis of rust fungi.</title>
        <authorList>
            <person name="Duplessis S."/>
            <person name="Cuomo C.A."/>
            <person name="Lin Y.-C."/>
            <person name="Aerts A."/>
            <person name="Tisserant E."/>
            <person name="Veneault-Fourrey C."/>
            <person name="Joly D.L."/>
            <person name="Hacquard S."/>
            <person name="Amselem J."/>
            <person name="Cantarel B.L."/>
            <person name="Chiu R."/>
            <person name="Coutinho P.M."/>
            <person name="Feau N."/>
            <person name="Field M."/>
            <person name="Frey P."/>
            <person name="Gelhaye E."/>
            <person name="Goldberg J."/>
            <person name="Grabherr M.G."/>
            <person name="Kodira C.D."/>
            <person name="Kohler A."/>
            <person name="Kuees U."/>
            <person name="Lindquist E.A."/>
            <person name="Lucas S.M."/>
            <person name="Mago R."/>
            <person name="Mauceli E."/>
            <person name="Morin E."/>
            <person name="Murat C."/>
            <person name="Pangilinan J.L."/>
            <person name="Park R."/>
            <person name="Pearson M."/>
            <person name="Quesneville H."/>
            <person name="Rouhier N."/>
            <person name="Sakthikumar S."/>
            <person name="Salamov A.A."/>
            <person name="Schmutz J."/>
            <person name="Selles B."/>
            <person name="Shapiro H."/>
            <person name="Tanguay P."/>
            <person name="Tuskan G.A."/>
            <person name="Henrissat B."/>
            <person name="Van de Peer Y."/>
            <person name="Rouze P."/>
            <person name="Ellis J.G."/>
            <person name="Dodds P.N."/>
            <person name="Schein J.E."/>
            <person name="Zhong S."/>
            <person name="Hamelin R.C."/>
            <person name="Grigoriev I.V."/>
            <person name="Szabo L.J."/>
            <person name="Martin F."/>
        </authorList>
    </citation>
    <scope>NUCLEOTIDE SEQUENCE [LARGE SCALE GENOMIC DNA]</scope>
    <source>
        <strain evidence="2">98AG31 / pathotype 3-4-7</strain>
    </source>
</reference>
<dbReference type="GeneID" id="18930067"/>
<gene>
    <name evidence="1" type="ORF">MELLADRAFT_63264</name>
</gene>
<evidence type="ECO:0000313" key="2">
    <source>
        <dbReference type="Proteomes" id="UP000001072"/>
    </source>
</evidence>
<dbReference type="HOGENOM" id="CLU_912412_0_0_1"/>
<protein>
    <submittedName>
        <fullName evidence="1">Uncharacterized protein</fullName>
    </submittedName>
</protein>
<dbReference type="KEGG" id="mlr:MELLADRAFT_63264"/>
<keyword evidence="2" id="KW-1185">Reference proteome</keyword>
<dbReference type="AlphaFoldDB" id="F4RM07"/>
<dbReference type="InParanoid" id="F4RM07"/>